<dbReference type="Gene3D" id="3.30.530.20">
    <property type="match status" value="1"/>
</dbReference>
<comment type="similarity">
    <text evidence="1">Belongs to the AHA1 family.</text>
</comment>
<accession>A0A7L9IZ41</accession>
<reference evidence="3 4" key="1">
    <citation type="submission" date="2020-10" db="EMBL/GenBank/DDBJ databases">
        <title>Janibacter indicus TT2 genome sequence.</title>
        <authorList>
            <person name="Lee K."/>
            <person name="Ganzorig M."/>
        </authorList>
    </citation>
    <scope>NUCLEOTIDE SEQUENCE [LARGE SCALE GENOMIC DNA]</scope>
    <source>
        <strain evidence="3 4">TT2</strain>
    </source>
</reference>
<dbReference type="CDD" id="cd08899">
    <property type="entry name" value="SRPBCC_CalC_Aha1-like_6"/>
    <property type="match status" value="1"/>
</dbReference>
<organism evidence="3 4">
    <name type="scientific">Janibacter indicus</name>
    <dbReference type="NCBI Taxonomy" id="857417"/>
    <lineage>
        <taxon>Bacteria</taxon>
        <taxon>Bacillati</taxon>
        <taxon>Actinomycetota</taxon>
        <taxon>Actinomycetes</taxon>
        <taxon>Micrococcales</taxon>
        <taxon>Intrasporangiaceae</taxon>
        <taxon>Janibacter</taxon>
    </lineage>
</organism>
<dbReference type="Proteomes" id="UP000593998">
    <property type="component" value="Chromosome"/>
</dbReference>
<dbReference type="RefSeq" id="WP_192911061.1">
    <property type="nucleotide sequence ID" value="NZ_CP062789.1"/>
</dbReference>
<feature type="domain" description="Activator of Hsp90 ATPase homologue 1/2-like C-terminal" evidence="2">
    <location>
        <begin position="29"/>
        <end position="147"/>
    </location>
</feature>
<evidence type="ECO:0000259" key="2">
    <source>
        <dbReference type="Pfam" id="PF08327"/>
    </source>
</evidence>
<name>A0A7L9IZ41_9MICO</name>
<dbReference type="SUPFAM" id="SSF55961">
    <property type="entry name" value="Bet v1-like"/>
    <property type="match status" value="1"/>
</dbReference>
<evidence type="ECO:0000313" key="3">
    <source>
        <dbReference type="EMBL" id="QOK22651.1"/>
    </source>
</evidence>
<dbReference type="InterPro" id="IPR023393">
    <property type="entry name" value="START-like_dom_sf"/>
</dbReference>
<evidence type="ECO:0000313" key="4">
    <source>
        <dbReference type="Proteomes" id="UP000593998"/>
    </source>
</evidence>
<sequence>MTTSTSNPLGTVTHDGATVVLTYDRPLAHPPERVWRALTESEHLHDWFPADIVGERAKGARVTLPFWPEADQQPEDTPTLEGEILEWDPPRTFAFMWDSERIHFELTPTDEGTRLVTTVHVADPAERGWPSNAAGYHMCLDALAASLDGRRIEIFEQVGIPELEAAYTERC</sequence>
<gene>
    <name evidence="3" type="ORF">IGS73_16585</name>
</gene>
<dbReference type="AlphaFoldDB" id="A0A7L9IZ41"/>
<protein>
    <submittedName>
        <fullName evidence="3">SRPBCC family protein</fullName>
    </submittedName>
</protein>
<evidence type="ECO:0000256" key="1">
    <source>
        <dbReference type="ARBA" id="ARBA00006817"/>
    </source>
</evidence>
<dbReference type="InterPro" id="IPR013538">
    <property type="entry name" value="ASHA1/2-like_C"/>
</dbReference>
<proteinExistence type="inferred from homology"/>
<dbReference type="EMBL" id="CP062789">
    <property type="protein sequence ID" value="QOK22651.1"/>
    <property type="molecule type" value="Genomic_DNA"/>
</dbReference>
<dbReference type="Pfam" id="PF08327">
    <property type="entry name" value="AHSA1"/>
    <property type="match status" value="1"/>
</dbReference>